<evidence type="ECO:0000256" key="2">
    <source>
        <dbReference type="ARBA" id="ARBA00012274"/>
    </source>
</evidence>
<evidence type="ECO:0000259" key="11">
    <source>
        <dbReference type="Pfam" id="PF00317"/>
    </source>
</evidence>
<evidence type="ECO:0000256" key="9">
    <source>
        <dbReference type="ARBA" id="ARBA00047754"/>
    </source>
</evidence>
<gene>
    <name evidence="14" type="primary">nrdE</name>
    <name evidence="14" type="ORF">OC701_00575</name>
</gene>
<sequence>MIVLKIVYDGLKQGNVYDFVKKLNYPSQHVSEFFDNNDKIILVIKTVGFGELSQEARDFLKKYSHLVIGLASSGNKNYGFNYARSGDVASQEFGIPLIMKFEGKGFTEDVRKLNKWIENYNKSGIDNIGGVSFSLDYKYKNSFNNKNKFFDNNNSIPHWIILNNQIIDEDGNIKDLNKDLEALESYLSEEIKPKLKKFDNLSDKLKFLIDNEYYEKDFLNLYSFDQIKEIYKIAYDYNFRFNSFISAYKFYKDYSLKTRDKKNYLETYEDRLVINSLYHASGDFELAKKLVNSLIRQNFTPATPTLLNSGLKKRGEFVSCFLLEAGDSLNDISRIIEFTMQLSKIGGGVSINLSNLRAKGESIKGIANACKGVIGVAKILDYVSRYADQMGHRLGAVAIYLSAHHADILDFLNSKKLNADDDIRLKTLSLGVVVSDKMISLAKENKMMALFYPHSIYKKYKVNFADVSVEMNKWYDILVNDSDIDKKFINPRHLLETIAQLQGESGYPYIMFCDNANKQSTSSQKIKFSNLCTEILQPSLTSHYAPYDQRDKDMIGMDISCNLSSGHMGNMIKNKSIKETVFLAMELMNSVSLKSNIHYVPGVCKANKLNRSVGFGMMGHHSFLVENMIEFGSEENLELIDVFFNAVNYYSLLHSNLKAKKTGQKFFNFEKSTYASGEYFKNRKAIMPTISKIKKIFKDIELPTNEDWDELRKNVMKYGLWNSHRLAIAPNGSIGYVMSTTSSLTPIKQLVEERTYGNSKTYFPAPYLSDFSFMYQTAYQIDKFKLINVIAVAQKHIDQGISFELCINSDMNTRELQKLYLYAHHKGIKTLYYTRTRKLKLSECEACSI</sequence>
<evidence type="ECO:0000256" key="3">
    <source>
        <dbReference type="ARBA" id="ARBA00022533"/>
    </source>
</evidence>
<dbReference type="Pfam" id="PF02867">
    <property type="entry name" value="Ribonuc_red_lgC"/>
    <property type="match status" value="1"/>
</dbReference>
<feature type="domain" description="Ribonucleotide reductase large subunit C-terminal" evidence="12">
    <location>
        <begin position="318"/>
        <end position="834"/>
    </location>
</feature>
<feature type="domain" description="Ribonucleotide reductase large subunit N-terminal" evidence="11">
    <location>
        <begin position="241"/>
        <end position="313"/>
    </location>
</feature>
<dbReference type="InterPro" id="IPR039718">
    <property type="entry name" value="Rrm1"/>
</dbReference>
<dbReference type="PANTHER" id="PTHR11573:SF30">
    <property type="entry name" value="RIBONUCLEOSIDE-DIPHOSPHATE REDUCTASE 2 SUBUNIT ALPHA"/>
    <property type="match status" value="1"/>
</dbReference>
<evidence type="ECO:0000256" key="8">
    <source>
        <dbReference type="ARBA" id="ARBA00023157"/>
    </source>
</evidence>
<keyword evidence="8" id="KW-1015">Disulfide bond</keyword>
<evidence type="ECO:0000259" key="13">
    <source>
        <dbReference type="Pfam" id="PF08343"/>
    </source>
</evidence>
<dbReference type="InterPro" id="IPR029039">
    <property type="entry name" value="Flavoprotein-like_sf"/>
</dbReference>
<dbReference type="SUPFAM" id="SSF51998">
    <property type="entry name" value="PFL-like glycyl radical enzymes"/>
    <property type="match status" value="1"/>
</dbReference>
<comment type="similarity">
    <text evidence="1 10">Belongs to the ribonucleoside diphosphate reductase large chain family.</text>
</comment>
<evidence type="ECO:0000256" key="10">
    <source>
        <dbReference type="RuleBase" id="RU003410"/>
    </source>
</evidence>
<dbReference type="InterPro" id="IPR004465">
    <property type="entry name" value="RNR_NrdI"/>
</dbReference>
<dbReference type="Gene3D" id="3.20.70.20">
    <property type="match status" value="1"/>
</dbReference>
<dbReference type="InterPro" id="IPR000788">
    <property type="entry name" value="RNR_lg_C"/>
</dbReference>
<comment type="caution">
    <text evidence="14">The sequence shown here is derived from an EMBL/GenBank/DDBJ whole genome shotgun (WGS) entry which is preliminary data.</text>
</comment>
<dbReference type="Gene3D" id="1.10.1650.20">
    <property type="match status" value="1"/>
</dbReference>
<dbReference type="InterPro" id="IPR013509">
    <property type="entry name" value="RNR_lsu_N"/>
</dbReference>
<dbReference type="NCBIfam" id="TIGR02506">
    <property type="entry name" value="NrdE_NrdA"/>
    <property type="match status" value="1"/>
</dbReference>
<dbReference type="NCBIfam" id="TIGR04170">
    <property type="entry name" value="RNR_1b_NrdE"/>
    <property type="match status" value="1"/>
</dbReference>
<evidence type="ECO:0000259" key="12">
    <source>
        <dbReference type="Pfam" id="PF02867"/>
    </source>
</evidence>
<evidence type="ECO:0000256" key="7">
    <source>
        <dbReference type="ARBA" id="ARBA00023116"/>
    </source>
</evidence>
<dbReference type="SUPFAM" id="SSF48168">
    <property type="entry name" value="R1 subunit of ribonucleotide reductase, N-terminal domain"/>
    <property type="match status" value="1"/>
</dbReference>
<accession>A0ABT9D4U9</accession>
<dbReference type="InterPro" id="IPR008926">
    <property type="entry name" value="RNR_R1-su_N"/>
</dbReference>
<keyword evidence="5" id="KW-0067">ATP-binding</keyword>
<comment type="catalytic activity">
    <reaction evidence="9 10">
        <text>a 2'-deoxyribonucleoside 5'-diphosphate + [thioredoxin]-disulfide + H2O = a ribonucleoside 5'-diphosphate + [thioredoxin]-dithiol</text>
        <dbReference type="Rhea" id="RHEA:23252"/>
        <dbReference type="Rhea" id="RHEA-COMP:10698"/>
        <dbReference type="Rhea" id="RHEA-COMP:10700"/>
        <dbReference type="ChEBI" id="CHEBI:15377"/>
        <dbReference type="ChEBI" id="CHEBI:29950"/>
        <dbReference type="ChEBI" id="CHEBI:50058"/>
        <dbReference type="ChEBI" id="CHEBI:57930"/>
        <dbReference type="ChEBI" id="CHEBI:73316"/>
        <dbReference type="EC" id="1.17.4.1"/>
    </reaction>
</comment>
<dbReference type="PANTHER" id="PTHR11573">
    <property type="entry name" value="RIBONUCLEOSIDE-DIPHOSPHATE REDUCTASE LARGE CHAIN"/>
    <property type="match status" value="1"/>
</dbReference>
<dbReference type="PRINTS" id="PR01183">
    <property type="entry name" value="RIBORDTASEM1"/>
</dbReference>
<evidence type="ECO:0000256" key="5">
    <source>
        <dbReference type="ARBA" id="ARBA00022840"/>
    </source>
</evidence>
<proteinExistence type="inferred from homology"/>
<dbReference type="EMBL" id="JAOSIQ010000003">
    <property type="protein sequence ID" value="MDO8063971.1"/>
    <property type="molecule type" value="Genomic_DNA"/>
</dbReference>
<comment type="function">
    <text evidence="10">Provides the precursors necessary for DNA synthesis. Catalyzes the biosynthesis of deoxyribonucleotides from the corresponding ribonucleotides.</text>
</comment>
<keyword evidence="4" id="KW-0547">Nucleotide-binding</keyword>
<evidence type="ECO:0000256" key="1">
    <source>
        <dbReference type="ARBA" id="ARBA00010406"/>
    </source>
</evidence>
<protein>
    <recommendedName>
        <fullName evidence="2 10">Ribonucleoside-diphosphate reductase</fullName>
        <ecNumber evidence="2 10">1.17.4.1</ecNumber>
    </recommendedName>
</protein>
<organism evidence="14 15">
    <name type="scientific">Candidatus Phytoplasma bonamiae</name>
    <dbReference type="NCBI Taxonomy" id="2982626"/>
    <lineage>
        <taxon>Bacteria</taxon>
        <taxon>Bacillati</taxon>
        <taxon>Mycoplasmatota</taxon>
        <taxon>Mollicutes</taxon>
        <taxon>Acholeplasmatales</taxon>
        <taxon>Acholeplasmataceae</taxon>
        <taxon>Candidatus Phytoplasma</taxon>
        <taxon>16SrII (Peanut WB group)</taxon>
    </lineage>
</organism>
<evidence type="ECO:0000256" key="6">
    <source>
        <dbReference type="ARBA" id="ARBA00023002"/>
    </source>
</evidence>
<evidence type="ECO:0000256" key="4">
    <source>
        <dbReference type="ARBA" id="ARBA00022741"/>
    </source>
</evidence>
<dbReference type="InterPro" id="IPR026459">
    <property type="entry name" value="RNR_1b_NrdE"/>
</dbReference>
<dbReference type="Proteomes" id="UP001170683">
    <property type="component" value="Unassembled WGS sequence"/>
</dbReference>
<dbReference type="Pfam" id="PF08343">
    <property type="entry name" value="RNR_N"/>
    <property type="match status" value="1"/>
</dbReference>
<evidence type="ECO:0000313" key="14">
    <source>
        <dbReference type="EMBL" id="MDO8063971.1"/>
    </source>
</evidence>
<keyword evidence="15" id="KW-1185">Reference proteome</keyword>
<keyword evidence="7 10" id="KW-0215">Deoxyribonucleotide synthesis</keyword>
<dbReference type="RefSeq" id="WP_304514177.1">
    <property type="nucleotide sequence ID" value="NZ_JAOSIQ010000003.1"/>
</dbReference>
<reference evidence="14 15" key="1">
    <citation type="journal article" date="2023" name="Int. J. Syst. Evol. Microbiol.">
        <title>The observation of taxonomic boundaries for the 16SrII and 16SrXXV phytoplasmas using genome-based delimitation.</title>
        <authorList>
            <person name="Rodrigues Jardim B."/>
            <person name="Tran-Nguyen L.T.T."/>
            <person name="Gambley C."/>
            <person name="Al-Sadi A.M."/>
            <person name="Al-Subhi A.M."/>
            <person name="Foissac X."/>
            <person name="Salar P."/>
            <person name="Cai H."/>
            <person name="Yang J.Y."/>
            <person name="Davis R."/>
            <person name="Jones L."/>
            <person name="Rodoni B."/>
            <person name="Constable F.E."/>
        </authorList>
    </citation>
    <scope>NUCLEOTIDE SEQUENCE [LARGE SCALE GENOMIC DNA]</scope>
    <source>
        <strain evidence="14">BAWM-225</strain>
    </source>
</reference>
<feature type="domain" description="Ribonucleotide reductase N-terminal" evidence="13">
    <location>
        <begin position="159"/>
        <end position="239"/>
    </location>
</feature>
<dbReference type="Pfam" id="PF07972">
    <property type="entry name" value="Flavodoxin_NdrI"/>
    <property type="match status" value="1"/>
</dbReference>
<keyword evidence="6 10" id="KW-0560">Oxidoreductase</keyword>
<dbReference type="Gene3D" id="3.40.50.360">
    <property type="match status" value="1"/>
</dbReference>
<dbReference type="InterPro" id="IPR013346">
    <property type="entry name" value="NrdE_NrdA_C"/>
</dbReference>
<dbReference type="EC" id="1.17.4.1" evidence="2 10"/>
<dbReference type="InterPro" id="IPR013554">
    <property type="entry name" value="RNR_N"/>
</dbReference>
<dbReference type="SUPFAM" id="SSF52218">
    <property type="entry name" value="Flavoproteins"/>
    <property type="match status" value="1"/>
</dbReference>
<dbReference type="Pfam" id="PF00317">
    <property type="entry name" value="Ribonuc_red_lgN"/>
    <property type="match status" value="1"/>
</dbReference>
<name>A0ABT9D4U9_9MOLU</name>
<dbReference type="GO" id="GO:0004748">
    <property type="term" value="F:ribonucleoside-diphosphate reductase activity, thioredoxin disulfide as acceptor"/>
    <property type="evidence" value="ECO:0007669"/>
    <property type="project" value="UniProtKB-EC"/>
</dbReference>
<keyword evidence="3" id="KW-0021">Allosteric enzyme</keyword>
<evidence type="ECO:0000313" key="15">
    <source>
        <dbReference type="Proteomes" id="UP001170683"/>
    </source>
</evidence>